<dbReference type="InterPro" id="IPR052016">
    <property type="entry name" value="Bact_Sigma-Reg"/>
</dbReference>
<dbReference type="InterPro" id="IPR001932">
    <property type="entry name" value="PPM-type_phosphatase-like_dom"/>
</dbReference>
<dbReference type="SUPFAM" id="SSF81606">
    <property type="entry name" value="PP2C-like"/>
    <property type="match status" value="1"/>
</dbReference>
<dbReference type="SMART" id="SM00331">
    <property type="entry name" value="PP2C_SIG"/>
    <property type="match status" value="1"/>
</dbReference>
<dbReference type="Gene3D" id="3.60.40.10">
    <property type="entry name" value="PPM-type phosphatase domain"/>
    <property type="match status" value="2"/>
</dbReference>
<dbReference type="PANTHER" id="PTHR43156">
    <property type="entry name" value="STAGE II SPORULATION PROTEIN E-RELATED"/>
    <property type="match status" value="1"/>
</dbReference>
<sequence>MGLHPVPVESYGKALGLVQSGVSHLLIGHCPPHSSEAFQFAEQARQLKLPRYTYMILTVHEDDDAVRQQALTHHVDDVLPLPLQSVSLRLSLLSARRVLGLNKELLAINDELPQVRKALDKELFILRQLQLAMMPAHGQKVDQASVYMYSKPYSVVSGDQCGVFSVDEDTWGFYMVDVVGHGIPAAIRALGFARLFSLEPHQSALFHEREHEHQAPRLRTPGEVLSVLNMAYQTTDEDHAYLCAMYGLFKPASGTLSISLAGMPRPWVLHQDGGVSSIGEPDMPLGLFPDHQYTTQSLTLLPTDQLLMASDGLADVFRAGDEHELLGMENLDAWIRQYPGRHLRTLIQNALFYLQAWAEKPTHQLFSDDVTILGIDLYSQNTQLVSVDVLSDAGQNTPADAPQATAGGASLAGVNPAPSLFNPTYSKALVVFDSDDLFEALAAQLRECGVAVQRVRSNYFMRVGDPILRGVDMVAIECADGTLKGSKWTQLAREFIPDRWVFVMACQGPGEFRQASDLIHLGADTFLQLPCSQRELRFVLQKSAWHIQLLKSLPEQRKQLLQLREEIDQDMQKVARMQRNTLPKPMAQLHNLQMDWVYKPAGYVSGDFIGVFKISKSVVGFFNLDVTEQGVLAAVKGWSLARLLTGLYRDSTSAESTTVDPLSGLGPIRSPSEVLRLLNATVMGFPAAYRFNCSMVYGSLDCETGQGVLSNAGHPDCVIVRQDGYSKMVGSCGPRIGENESETFTDAHFTLQANEQLLMFSDGLSKTLFENDFPMLQAGKTQRLLAELYAQTQAQLSEQIEQRLNNIKPTIARDISMLSIGLSSIPAQCSPAAPVPAQQAKPLPSPRV</sequence>
<evidence type="ECO:0000256" key="1">
    <source>
        <dbReference type="ARBA" id="ARBA00022801"/>
    </source>
</evidence>
<dbReference type="InterPro" id="IPR011006">
    <property type="entry name" value="CheY-like_superfamily"/>
</dbReference>
<gene>
    <name evidence="4" type="ORF">NQT62_13930</name>
</gene>
<evidence type="ECO:0000256" key="2">
    <source>
        <dbReference type="SAM" id="Coils"/>
    </source>
</evidence>
<keyword evidence="1" id="KW-0378">Hydrolase</keyword>
<proteinExistence type="predicted"/>
<name>A0ABT1WJ41_9BURK</name>
<feature type="domain" description="PPM-type phosphatase" evidence="3">
    <location>
        <begin position="141"/>
        <end position="377"/>
    </location>
</feature>
<dbReference type="PANTHER" id="PTHR43156:SF2">
    <property type="entry name" value="STAGE II SPORULATION PROTEIN E"/>
    <property type="match status" value="1"/>
</dbReference>
<dbReference type="SUPFAM" id="SSF52172">
    <property type="entry name" value="CheY-like"/>
    <property type="match status" value="1"/>
</dbReference>
<evidence type="ECO:0000259" key="3">
    <source>
        <dbReference type="SMART" id="SM00331"/>
    </source>
</evidence>
<comment type="caution">
    <text evidence="4">The sequence shown here is derived from an EMBL/GenBank/DDBJ whole genome shotgun (WGS) entry which is preliminary data.</text>
</comment>
<accession>A0ABT1WJ41</accession>
<keyword evidence="2" id="KW-0175">Coiled coil</keyword>
<dbReference type="InterPro" id="IPR036457">
    <property type="entry name" value="PPM-type-like_dom_sf"/>
</dbReference>
<feature type="coiled-coil region" evidence="2">
    <location>
        <begin position="553"/>
        <end position="580"/>
    </location>
</feature>
<dbReference type="Proteomes" id="UP001204142">
    <property type="component" value="Unassembled WGS sequence"/>
</dbReference>
<evidence type="ECO:0000313" key="5">
    <source>
        <dbReference type="Proteomes" id="UP001204142"/>
    </source>
</evidence>
<dbReference type="Pfam" id="PF07228">
    <property type="entry name" value="SpoIIE"/>
    <property type="match status" value="2"/>
</dbReference>
<keyword evidence="5" id="KW-1185">Reference proteome</keyword>
<protein>
    <submittedName>
        <fullName evidence="4">SpoIIE family protein phosphatase</fullName>
    </submittedName>
</protein>
<evidence type="ECO:0000313" key="4">
    <source>
        <dbReference type="EMBL" id="MCQ8897536.1"/>
    </source>
</evidence>
<organism evidence="4 5">
    <name type="scientific">Limnobacter humi</name>
    <dbReference type="NCBI Taxonomy" id="1778671"/>
    <lineage>
        <taxon>Bacteria</taxon>
        <taxon>Pseudomonadati</taxon>
        <taxon>Pseudomonadota</taxon>
        <taxon>Betaproteobacteria</taxon>
        <taxon>Burkholderiales</taxon>
        <taxon>Burkholderiaceae</taxon>
        <taxon>Limnobacter</taxon>
    </lineage>
</organism>
<dbReference type="EMBL" id="JANIGO010000005">
    <property type="protein sequence ID" value="MCQ8897536.1"/>
    <property type="molecule type" value="Genomic_DNA"/>
</dbReference>
<dbReference type="RefSeq" id="WP_256765341.1">
    <property type="nucleotide sequence ID" value="NZ_JANIGO010000005.1"/>
</dbReference>
<reference evidence="4 5" key="1">
    <citation type="submission" date="2022-07" db="EMBL/GenBank/DDBJ databases">
        <authorList>
            <person name="Xamxidin M."/>
            <person name="Wu M."/>
        </authorList>
    </citation>
    <scope>NUCLEOTIDE SEQUENCE [LARGE SCALE GENOMIC DNA]</scope>
    <source>
        <strain evidence="4 5">NBRC 111650</strain>
    </source>
</reference>